<comment type="caution">
    <text evidence="1">The sequence shown here is derived from an EMBL/GenBank/DDBJ whole genome shotgun (WGS) entry which is preliminary data.</text>
</comment>
<protein>
    <submittedName>
        <fullName evidence="1">SUKH-3 domain-containing protein</fullName>
    </submittedName>
</protein>
<gene>
    <name evidence="1" type="ORF">J1792_31105</name>
</gene>
<dbReference type="Pfam" id="PF14433">
    <property type="entry name" value="SUKH-3"/>
    <property type="match status" value="1"/>
</dbReference>
<dbReference type="EMBL" id="JAFMOF010000005">
    <property type="protein sequence ID" value="MBO0657027.1"/>
    <property type="molecule type" value="Genomic_DNA"/>
</dbReference>
<dbReference type="Proteomes" id="UP000664781">
    <property type="component" value="Unassembled WGS sequence"/>
</dbReference>
<reference evidence="1" key="1">
    <citation type="submission" date="2021-03" db="EMBL/GenBank/DDBJ databases">
        <title>Streptomyces strains.</title>
        <authorList>
            <person name="Lund M.B."/>
            <person name="Toerring T."/>
        </authorList>
    </citation>
    <scope>NUCLEOTIDE SEQUENCE</scope>
    <source>
        <strain evidence="1">JCM 4242</strain>
    </source>
</reference>
<dbReference type="AlphaFoldDB" id="A0A939JTK4"/>
<accession>A0A939JTK4</accession>
<proteinExistence type="predicted"/>
<evidence type="ECO:0000313" key="2">
    <source>
        <dbReference type="Proteomes" id="UP000664781"/>
    </source>
</evidence>
<name>A0A939JTK4_9ACTN</name>
<organism evidence="1 2">
    <name type="scientific">Streptomyces triculaminicus</name>
    <dbReference type="NCBI Taxonomy" id="2816232"/>
    <lineage>
        <taxon>Bacteria</taxon>
        <taxon>Bacillati</taxon>
        <taxon>Actinomycetota</taxon>
        <taxon>Actinomycetes</taxon>
        <taxon>Kitasatosporales</taxon>
        <taxon>Streptomycetaceae</taxon>
        <taxon>Streptomyces</taxon>
    </lineage>
</organism>
<dbReference type="InterPro" id="IPR025850">
    <property type="entry name" value="SUKH-3"/>
</dbReference>
<sequence length="157" mass="17893">MNGHTPEVTEWLTRNGWSPGRDIGAKADELVRIRIEDAARQGWPMEELEVATRFIRSYGELELSYPWTAPKPALIFNPTVGYDRDVEVFDELAEGLGKKVFPVAYEAHEPGLWVIDQAGRFFYLHYTGGYFLGENEYDALAGALHGRHRPDAEDFYV</sequence>
<evidence type="ECO:0000313" key="1">
    <source>
        <dbReference type="EMBL" id="MBO0657027.1"/>
    </source>
</evidence>
<keyword evidence="2" id="KW-1185">Reference proteome</keyword>